<dbReference type="AlphaFoldDB" id="A0A9D1WT52"/>
<dbReference type="InterPro" id="IPR001173">
    <property type="entry name" value="Glyco_trans_2-like"/>
</dbReference>
<accession>A0A9D1WT52</accession>
<dbReference type="EC" id="2.4.-.-" evidence="2"/>
<dbReference type="PANTHER" id="PTHR22916">
    <property type="entry name" value="GLYCOSYLTRANSFERASE"/>
    <property type="match status" value="1"/>
</dbReference>
<evidence type="ECO:0000259" key="1">
    <source>
        <dbReference type="Pfam" id="PF00535"/>
    </source>
</evidence>
<name>A0A9D1WT52_9FIRM</name>
<proteinExistence type="predicted"/>
<dbReference type="PANTHER" id="PTHR22916:SF3">
    <property type="entry name" value="UDP-GLCNAC:BETAGAL BETA-1,3-N-ACETYLGLUCOSAMINYLTRANSFERASE-LIKE PROTEIN 1"/>
    <property type="match status" value="1"/>
</dbReference>
<keyword evidence="2" id="KW-0808">Transferase</keyword>
<sequence>MISVIMPVYNGEKFVAQALQSVQAQTVSDWELVAVNDGSRDGTQGILEGFARGDGRIRLLSQPNGGVSVARNAAMAAARGDYFAFLDADDRWYPGHLAQLEGMIAAYPQAGLLASAYDILFPDGRRGDTTAYFAGKPQTLFFEDFLAAYAQDKAAKCFTMSTTCIKAASARRAGGFRPGCRIGEDLALTLRIALEEPAALCGHKTALYRKAYSTATRTTSFDPDWYFFQEAEKLMADPAIPAPRRESLGRLMAWFGVRRVRHYLVGGRRREAKEALRQLGRPAGLERELGLTRLLMLLPTWAVRQLFLLRWRSRA</sequence>
<protein>
    <submittedName>
        <fullName evidence="2">Glycosyltransferase</fullName>
        <ecNumber evidence="2">2.4.-.-</ecNumber>
    </submittedName>
</protein>
<reference evidence="2" key="2">
    <citation type="submission" date="2021-04" db="EMBL/GenBank/DDBJ databases">
        <authorList>
            <person name="Gilroy R."/>
        </authorList>
    </citation>
    <scope>NUCLEOTIDE SEQUENCE</scope>
    <source>
        <strain evidence="2">CHK188-5543</strain>
    </source>
</reference>
<organism evidence="2 3">
    <name type="scientific">Candidatus Anaerotruncus excrementipullorum</name>
    <dbReference type="NCBI Taxonomy" id="2838465"/>
    <lineage>
        <taxon>Bacteria</taxon>
        <taxon>Bacillati</taxon>
        <taxon>Bacillota</taxon>
        <taxon>Clostridia</taxon>
        <taxon>Eubacteriales</taxon>
        <taxon>Oscillospiraceae</taxon>
        <taxon>Anaerotruncus</taxon>
    </lineage>
</organism>
<comment type="caution">
    <text evidence="2">The sequence shown here is derived from an EMBL/GenBank/DDBJ whole genome shotgun (WGS) entry which is preliminary data.</text>
</comment>
<dbReference type="SUPFAM" id="SSF53448">
    <property type="entry name" value="Nucleotide-diphospho-sugar transferases"/>
    <property type="match status" value="1"/>
</dbReference>
<keyword evidence="2" id="KW-0328">Glycosyltransferase</keyword>
<dbReference type="Pfam" id="PF00535">
    <property type="entry name" value="Glycos_transf_2"/>
    <property type="match status" value="1"/>
</dbReference>
<evidence type="ECO:0000313" key="2">
    <source>
        <dbReference type="EMBL" id="HIX65555.1"/>
    </source>
</evidence>
<dbReference type="Gene3D" id="3.90.550.10">
    <property type="entry name" value="Spore Coat Polysaccharide Biosynthesis Protein SpsA, Chain A"/>
    <property type="match status" value="1"/>
</dbReference>
<gene>
    <name evidence="2" type="ORF">H9736_04830</name>
</gene>
<reference evidence="2" key="1">
    <citation type="journal article" date="2021" name="PeerJ">
        <title>Extensive microbial diversity within the chicken gut microbiome revealed by metagenomics and culture.</title>
        <authorList>
            <person name="Gilroy R."/>
            <person name="Ravi A."/>
            <person name="Getino M."/>
            <person name="Pursley I."/>
            <person name="Horton D.L."/>
            <person name="Alikhan N.F."/>
            <person name="Baker D."/>
            <person name="Gharbi K."/>
            <person name="Hall N."/>
            <person name="Watson M."/>
            <person name="Adriaenssens E.M."/>
            <person name="Foster-Nyarko E."/>
            <person name="Jarju S."/>
            <person name="Secka A."/>
            <person name="Antonio M."/>
            <person name="Oren A."/>
            <person name="Chaudhuri R.R."/>
            <person name="La Ragione R."/>
            <person name="Hildebrand F."/>
            <person name="Pallen M.J."/>
        </authorList>
    </citation>
    <scope>NUCLEOTIDE SEQUENCE</scope>
    <source>
        <strain evidence="2">CHK188-5543</strain>
    </source>
</reference>
<dbReference type="GO" id="GO:0016758">
    <property type="term" value="F:hexosyltransferase activity"/>
    <property type="evidence" value="ECO:0007669"/>
    <property type="project" value="UniProtKB-ARBA"/>
</dbReference>
<feature type="domain" description="Glycosyltransferase 2-like" evidence="1">
    <location>
        <begin position="3"/>
        <end position="131"/>
    </location>
</feature>
<dbReference type="EMBL" id="DXES01000109">
    <property type="protein sequence ID" value="HIX65555.1"/>
    <property type="molecule type" value="Genomic_DNA"/>
</dbReference>
<evidence type="ECO:0000313" key="3">
    <source>
        <dbReference type="Proteomes" id="UP000886800"/>
    </source>
</evidence>
<dbReference type="Proteomes" id="UP000886800">
    <property type="component" value="Unassembled WGS sequence"/>
</dbReference>
<dbReference type="InterPro" id="IPR029044">
    <property type="entry name" value="Nucleotide-diphossugar_trans"/>
</dbReference>